<dbReference type="Proteomes" id="UP001549363">
    <property type="component" value="Unassembled WGS sequence"/>
</dbReference>
<feature type="chain" id="PRO_5047301145" evidence="1">
    <location>
        <begin position="23"/>
        <end position="308"/>
    </location>
</feature>
<protein>
    <submittedName>
        <fullName evidence="2">Photosystem II stability/assembly factor-like uncharacterized protein</fullName>
    </submittedName>
</protein>
<dbReference type="PROSITE" id="PS51257">
    <property type="entry name" value="PROKAR_LIPOPROTEIN"/>
    <property type="match status" value="1"/>
</dbReference>
<dbReference type="EMBL" id="JBEPSB010000004">
    <property type="protein sequence ID" value="MET4560326.1"/>
    <property type="molecule type" value="Genomic_DNA"/>
</dbReference>
<keyword evidence="3" id="KW-1185">Reference proteome</keyword>
<dbReference type="SUPFAM" id="SSF110296">
    <property type="entry name" value="Oligoxyloglucan reducing end-specific cellobiohydrolase"/>
    <property type="match status" value="1"/>
</dbReference>
<keyword evidence="1" id="KW-0732">Signal</keyword>
<proteinExistence type="predicted"/>
<comment type="caution">
    <text evidence="2">The sequence shown here is derived from an EMBL/GenBank/DDBJ whole genome shotgun (WGS) entry which is preliminary data.</text>
</comment>
<dbReference type="NCBIfam" id="NF045728">
    <property type="entry name" value="glycosyl_F510_1955"/>
    <property type="match status" value="1"/>
</dbReference>
<reference evidence="2 3" key="1">
    <citation type="submission" date="2024-06" db="EMBL/GenBank/DDBJ databases">
        <title>Sorghum-associated microbial communities from plants grown in Nebraska, USA.</title>
        <authorList>
            <person name="Schachtman D."/>
        </authorList>
    </citation>
    <scope>NUCLEOTIDE SEQUENCE [LARGE SCALE GENOMIC DNA]</scope>
    <source>
        <strain evidence="2 3">736</strain>
    </source>
</reference>
<evidence type="ECO:0000313" key="3">
    <source>
        <dbReference type="Proteomes" id="UP001549363"/>
    </source>
</evidence>
<evidence type="ECO:0000313" key="2">
    <source>
        <dbReference type="EMBL" id="MET4560326.1"/>
    </source>
</evidence>
<gene>
    <name evidence="2" type="ORF">ABIA69_001470</name>
</gene>
<evidence type="ECO:0000256" key="1">
    <source>
        <dbReference type="SAM" id="SignalP"/>
    </source>
</evidence>
<dbReference type="Gene3D" id="2.130.10.10">
    <property type="entry name" value="YVTN repeat-like/Quinoprotein amine dehydrogenase"/>
    <property type="match status" value="1"/>
</dbReference>
<organism evidence="2 3">
    <name type="scientific">Lysinibacillus parviboronicapiens</name>
    <dbReference type="NCBI Taxonomy" id="436516"/>
    <lineage>
        <taxon>Bacteria</taxon>
        <taxon>Bacillati</taxon>
        <taxon>Bacillota</taxon>
        <taxon>Bacilli</taxon>
        <taxon>Bacillales</taxon>
        <taxon>Bacillaceae</taxon>
        <taxon>Lysinibacillus</taxon>
    </lineage>
</organism>
<dbReference type="RefSeq" id="WP_354471396.1">
    <property type="nucleotide sequence ID" value="NZ_JBEPSB010000004.1"/>
</dbReference>
<accession>A0ABV2PH98</accession>
<dbReference type="InterPro" id="IPR054817">
    <property type="entry name" value="Glycosyl_F510_1955-like"/>
</dbReference>
<name>A0ABV2PH98_9BACI</name>
<dbReference type="InterPro" id="IPR015943">
    <property type="entry name" value="WD40/YVTN_repeat-like_dom_sf"/>
</dbReference>
<feature type="signal peptide" evidence="1">
    <location>
        <begin position="1"/>
        <end position="22"/>
    </location>
</feature>
<sequence>MKKEKIMLSLFIASLVLSACNAKQQEDAFTYGEVENGKVAHIHGLGYINGGHDIAIATHDGLYKYGKDGWREANGQKHDYMGFQATREGFFASGHPEEGAALKNPFGLIKSTNQGASFEQLAFYGEIDFHYLAAGYDSNMIYVYNETATDNMETGLHYTADEGKTWKKVAMTGYHSNTISNLAAHPLKEQVLGIGSQDGLFISDNYGENFTLMNDAKMVTSVTLNDSGGYYSNIENNHVYLTSFLFGNKSERQIPLPQGQKLQPIIYLAVNPQQDKELVIMTNNIDIYVTRDEGLSWDKLASDGELLD</sequence>